<evidence type="ECO:0000313" key="3">
    <source>
        <dbReference type="Proteomes" id="UP001642260"/>
    </source>
</evidence>
<sequence length="80" mass="8618">MAEALAIREALWKCKELGITRIRLESDSAGLIKALNARTSLNGLYGVLADIISVRNVEADMLAKQILAVELALMAPPTLV</sequence>
<keyword evidence="3" id="KW-1185">Reference proteome</keyword>
<evidence type="ECO:0000313" key="2">
    <source>
        <dbReference type="EMBL" id="CAH8316813.1"/>
    </source>
</evidence>
<dbReference type="Pfam" id="PF13456">
    <property type="entry name" value="RVT_3"/>
    <property type="match status" value="1"/>
</dbReference>
<dbReference type="InterPro" id="IPR002156">
    <property type="entry name" value="RNaseH_domain"/>
</dbReference>
<dbReference type="EMBL" id="CAKOAT010085154">
    <property type="protein sequence ID" value="CAH8316813.1"/>
    <property type="molecule type" value="Genomic_DNA"/>
</dbReference>
<feature type="domain" description="RNase H type-1" evidence="1">
    <location>
        <begin position="1"/>
        <end position="41"/>
    </location>
</feature>
<reference evidence="2 3" key="1">
    <citation type="submission" date="2022-03" db="EMBL/GenBank/DDBJ databases">
        <authorList>
            <person name="Macdonald S."/>
            <person name="Ahmed S."/>
            <person name="Newling K."/>
        </authorList>
    </citation>
    <scope>NUCLEOTIDE SEQUENCE [LARGE SCALE GENOMIC DNA]</scope>
</reference>
<dbReference type="SUPFAM" id="SSF53098">
    <property type="entry name" value="Ribonuclease H-like"/>
    <property type="match status" value="1"/>
</dbReference>
<organism evidence="2 3">
    <name type="scientific">Eruca vesicaria subsp. sativa</name>
    <name type="common">Garden rocket</name>
    <name type="synonym">Eruca sativa</name>
    <dbReference type="NCBI Taxonomy" id="29727"/>
    <lineage>
        <taxon>Eukaryota</taxon>
        <taxon>Viridiplantae</taxon>
        <taxon>Streptophyta</taxon>
        <taxon>Embryophyta</taxon>
        <taxon>Tracheophyta</taxon>
        <taxon>Spermatophyta</taxon>
        <taxon>Magnoliopsida</taxon>
        <taxon>eudicotyledons</taxon>
        <taxon>Gunneridae</taxon>
        <taxon>Pentapetalae</taxon>
        <taxon>rosids</taxon>
        <taxon>malvids</taxon>
        <taxon>Brassicales</taxon>
        <taxon>Brassicaceae</taxon>
        <taxon>Brassiceae</taxon>
        <taxon>Eruca</taxon>
    </lineage>
</organism>
<evidence type="ECO:0000259" key="1">
    <source>
        <dbReference type="Pfam" id="PF13456"/>
    </source>
</evidence>
<dbReference type="InterPro" id="IPR012337">
    <property type="entry name" value="RNaseH-like_sf"/>
</dbReference>
<dbReference type="Proteomes" id="UP001642260">
    <property type="component" value="Unassembled WGS sequence"/>
</dbReference>
<comment type="caution">
    <text evidence="2">The sequence shown here is derived from an EMBL/GenBank/DDBJ whole genome shotgun (WGS) entry which is preliminary data.</text>
</comment>
<name>A0ABC8J7V1_ERUVS</name>
<protein>
    <recommendedName>
        <fullName evidence="1">RNase H type-1 domain-containing protein</fullName>
    </recommendedName>
</protein>
<proteinExistence type="predicted"/>
<gene>
    <name evidence="2" type="ORF">ERUC_LOCUS7759</name>
</gene>
<dbReference type="InterPro" id="IPR036397">
    <property type="entry name" value="RNaseH_sf"/>
</dbReference>
<dbReference type="Gene3D" id="3.30.420.10">
    <property type="entry name" value="Ribonuclease H-like superfamily/Ribonuclease H"/>
    <property type="match status" value="1"/>
</dbReference>
<dbReference type="AlphaFoldDB" id="A0ABC8J7V1"/>
<accession>A0ABC8J7V1</accession>